<gene>
    <name evidence="1" type="ORF">AK812_SmicGene11520</name>
</gene>
<dbReference type="EMBL" id="LSRX01000188">
    <property type="protein sequence ID" value="OLQ05331.1"/>
    <property type="molecule type" value="Genomic_DNA"/>
</dbReference>
<organism evidence="1 2">
    <name type="scientific">Symbiodinium microadriaticum</name>
    <name type="common">Dinoflagellate</name>
    <name type="synonym">Zooxanthella microadriatica</name>
    <dbReference type="NCBI Taxonomy" id="2951"/>
    <lineage>
        <taxon>Eukaryota</taxon>
        <taxon>Sar</taxon>
        <taxon>Alveolata</taxon>
        <taxon>Dinophyceae</taxon>
        <taxon>Suessiales</taxon>
        <taxon>Symbiodiniaceae</taxon>
        <taxon>Symbiodinium</taxon>
    </lineage>
</organism>
<comment type="caution">
    <text evidence="1">The sequence shown here is derived from an EMBL/GenBank/DDBJ whole genome shotgun (WGS) entry which is preliminary data.</text>
</comment>
<protein>
    <submittedName>
        <fullName evidence="1">Uncharacterized protein</fullName>
    </submittedName>
</protein>
<accession>A0A1Q9ED67</accession>
<dbReference type="AlphaFoldDB" id="A0A1Q9ED67"/>
<evidence type="ECO:0000313" key="2">
    <source>
        <dbReference type="Proteomes" id="UP000186817"/>
    </source>
</evidence>
<keyword evidence="2" id="KW-1185">Reference proteome</keyword>
<proteinExistence type="predicted"/>
<name>A0A1Q9ED67_SYMMI</name>
<sequence length="173" mass="19273">MYAPFSQTVALFLDWQAKEMGCGLQAGRAMLAESHRLCKFHHVVDLMASVKAGKRGDESPYNGDTHGRQKDATVRIIEEQAWACAHGYAASTGTLCTEPGPWQSLRHNALGFAGILETRLRRHCPMQLSPRLSNTFRLLPHFWLRVNEHLLTTEWTASRNGVGNTGDSGEKRA</sequence>
<dbReference type="Proteomes" id="UP000186817">
    <property type="component" value="Unassembled WGS sequence"/>
</dbReference>
<evidence type="ECO:0000313" key="1">
    <source>
        <dbReference type="EMBL" id="OLQ05331.1"/>
    </source>
</evidence>
<reference evidence="1 2" key="1">
    <citation type="submission" date="2016-02" db="EMBL/GenBank/DDBJ databases">
        <title>Genome analysis of coral dinoflagellate symbionts highlights evolutionary adaptations to a symbiotic lifestyle.</title>
        <authorList>
            <person name="Aranda M."/>
            <person name="Li Y."/>
            <person name="Liew Y.J."/>
            <person name="Baumgarten S."/>
            <person name="Simakov O."/>
            <person name="Wilson M."/>
            <person name="Piel J."/>
            <person name="Ashoor H."/>
            <person name="Bougouffa S."/>
            <person name="Bajic V.B."/>
            <person name="Ryu T."/>
            <person name="Ravasi T."/>
            <person name="Bayer T."/>
            <person name="Micklem G."/>
            <person name="Kim H."/>
            <person name="Bhak J."/>
            <person name="Lajeunesse T.C."/>
            <person name="Voolstra C.R."/>
        </authorList>
    </citation>
    <scope>NUCLEOTIDE SEQUENCE [LARGE SCALE GENOMIC DNA]</scope>
    <source>
        <strain evidence="1 2">CCMP2467</strain>
    </source>
</reference>